<evidence type="ECO:0000259" key="7">
    <source>
        <dbReference type="Pfam" id="PF07980"/>
    </source>
</evidence>
<evidence type="ECO:0000259" key="8">
    <source>
        <dbReference type="Pfam" id="PF14322"/>
    </source>
</evidence>
<dbReference type="InterPro" id="IPR011990">
    <property type="entry name" value="TPR-like_helical_dom_sf"/>
</dbReference>
<gene>
    <name evidence="9" type="ORF">ACFSQ3_04730</name>
</gene>
<dbReference type="SUPFAM" id="SSF48452">
    <property type="entry name" value="TPR-like"/>
    <property type="match status" value="1"/>
</dbReference>
<proteinExistence type="inferred from homology"/>
<dbReference type="Pfam" id="PF14322">
    <property type="entry name" value="SusD-like_3"/>
    <property type="match status" value="1"/>
</dbReference>
<evidence type="ECO:0000256" key="2">
    <source>
        <dbReference type="ARBA" id="ARBA00006275"/>
    </source>
</evidence>
<evidence type="ECO:0000256" key="1">
    <source>
        <dbReference type="ARBA" id="ARBA00004442"/>
    </source>
</evidence>
<accession>A0ABW5NGG6</accession>
<dbReference type="RefSeq" id="WP_380867997.1">
    <property type="nucleotide sequence ID" value="NZ_JBHUMA010000004.1"/>
</dbReference>
<evidence type="ECO:0000313" key="10">
    <source>
        <dbReference type="Proteomes" id="UP001597393"/>
    </source>
</evidence>
<comment type="similarity">
    <text evidence="2">Belongs to the SusD family.</text>
</comment>
<feature type="signal peptide" evidence="6">
    <location>
        <begin position="1"/>
        <end position="21"/>
    </location>
</feature>
<dbReference type="CDD" id="cd08977">
    <property type="entry name" value="SusD"/>
    <property type="match status" value="1"/>
</dbReference>
<feature type="chain" id="PRO_5045733570" evidence="6">
    <location>
        <begin position="22"/>
        <end position="459"/>
    </location>
</feature>
<dbReference type="Proteomes" id="UP001597393">
    <property type="component" value="Unassembled WGS sequence"/>
</dbReference>
<name>A0ABW5NGG6_9SPHI</name>
<feature type="domain" description="SusD-like N-terminal" evidence="8">
    <location>
        <begin position="61"/>
        <end position="226"/>
    </location>
</feature>
<evidence type="ECO:0000256" key="4">
    <source>
        <dbReference type="ARBA" id="ARBA00023136"/>
    </source>
</evidence>
<dbReference type="PROSITE" id="PS51257">
    <property type="entry name" value="PROKAR_LIPOPROTEIN"/>
    <property type="match status" value="1"/>
</dbReference>
<reference evidence="10" key="1">
    <citation type="journal article" date="2019" name="Int. J. Syst. Evol. Microbiol.">
        <title>The Global Catalogue of Microorganisms (GCM) 10K type strain sequencing project: providing services to taxonomists for standard genome sequencing and annotation.</title>
        <authorList>
            <consortium name="The Broad Institute Genomics Platform"/>
            <consortium name="The Broad Institute Genome Sequencing Center for Infectious Disease"/>
            <person name="Wu L."/>
            <person name="Ma J."/>
        </authorList>
    </citation>
    <scope>NUCLEOTIDE SEQUENCE [LARGE SCALE GENOMIC DNA]</scope>
    <source>
        <strain evidence="10">KCTC 42248</strain>
    </source>
</reference>
<evidence type="ECO:0000313" key="9">
    <source>
        <dbReference type="EMBL" id="MFD2598249.1"/>
    </source>
</evidence>
<keyword evidence="4" id="KW-0472">Membrane</keyword>
<sequence>MKKIINIYTLAVAFISTSMLSTSCEKFVELGAPPTQVLLEDAFRTDASARSVVLGLYVSTVNSNISGTTTFYAGMSADDLQYNGSDASLAEFANNGLLNTNSYVNNLWASLYQLIKNTNNSVVGLERSNTLTPAVKDQLLGEAKFMRAYAYLQLVNLYGAVPLHLKSDLDVFEEVDLERSAVDQVYNQIVVDLTDAENKLATAYEGTFRARVNKHAASALLARVYLYLGDYEKAETFSSKVLASSEYSLPAPTSNFINDSRETIFQLANLTGFTTFGANYITAPTISPIYSLPARVFNSFETAPNVDLRKTNWVAPKMVSGTQYYAITKYKVSAGTGNEYHVVLRLAEQYLIRAEARANRNNLSGSKADVDAVRTRAGLTGISNDLTQTQMLAAIETERLHEFFGEYAHRWMDLKRTNRATAILSPIKPNWQTTDILFPIPNAQILINGKLTQNPGYED</sequence>
<keyword evidence="5" id="KW-0998">Cell outer membrane</keyword>
<dbReference type="InterPro" id="IPR012944">
    <property type="entry name" value="SusD_RagB_dom"/>
</dbReference>
<keyword evidence="10" id="KW-1185">Reference proteome</keyword>
<feature type="domain" description="RagB/SusD" evidence="7">
    <location>
        <begin position="312"/>
        <end position="457"/>
    </location>
</feature>
<comment type="caution">
    <text evidence="9">The sequence shown here is derived from an EMBL/GenBank/DDBJ whole genome shotgun (WGS) entry which is preliminary data.</text>
</comment>
<evidence type="ECO:0000256" key="6">
    <source>
        <dbReference type="SAM" id="SignalP"/>
    </source>
</evidence>
<organism evidence="9 10">
    <name type="scientific">Sphingobacterium corticis</name>
    <dbReference type="NCBI Taxonomy" id="1812823"/>
    <lineage>
        <taxon>Bacteria</taxon>
        <taxon>Pseudomonadati</taxon>
        <taxon>Bacteroidota</taxon>
        <taxon>Sphingobacteriia</taxon>
        <taxon>Sphingobacteriales</taxon>
        <taxon>Sphingobacteriaceae</taxon>
        <taxon>Sphingobacterium</taxon>
    </lineage>
</organism>
<evidence type="ECO:0000256" key="5">
    <source>
        <dbReference type="ARBA" id="ARBA00023237"/>
    </source>
</evidence>
<dbReference type="Gene3D" id="1.25.40.390">
    <property type="match status" value="1"/>
</dbReference>
<keyword evidence="3 6" id="KW-0732">Signal</keyword>
<dbReference type="Pfam" id="PF07980">
    <property type="entry name" value="SusD_RagB"/>
    <property type="match status" value="1"/>
</dbReference>
<comment type="subcellular location">
    <subcellularLocation>
        <location evidence="1">Cell outer membrane</location>
    </subcellularLocation>
</comment>
<protein>
    <submittedName>
        <fullName evidence="9">RagB/SusD family nutrient uptake outer membrane protein</fullName>
    </submittedName>
</protein>
<evidence type="ECO:0000256" key="3">
    <source>
        <dbReference type="ARBA" id="ARBA00022729"/>
    </source>
</evidence>
<dbReference type="EMBL" id="JBHUMA010000004">
    <property type="protein sequence ID" value="MFD2598249.1"/>
    <property type="molecule type" value="Genomic_DNA"/>
</dbReference>
<dbReference type="InterPro" id="IPR033985">
    <property type="entry name" value="SusD-like_N"/>
</dbReference>